<evidence type="ECO:0000313" key="2">
    <source>
        <dbReference type="EMBL" id="POR38767.1"/>
    </source>
</evidence>
<reference evidence="2 3" key="1">
    <citation type="submission" date="2018-01" db="EMBL/GenBank/DDBJ databases">
        <title>Harnessing the power of phylogenomics to disentangle the directionality and signatures of interkingdom host jumping in the parasitic fungal genus Tolypocladium.</title>
        <authorList>
            <person name="Quandt C.A."/>
            <person name="Patterson W."/>
            <person name="Spatafora J.W."/>
        </authorList>
    </citation>
    <scope>NUCLEOTIDE SEQUENCE [LARGE SCALE GENOMIC DNA]</scope>
    <source>
        <strain evidence="2 3">NRBC 100945</strain>
    </source>
</reference>
<keyword evidence="3" id="KW-1185">Reference proteome</keyword>
<dbReference type="CDD" id="cd20557">
    <property type="entry name" value="CYCLIN_ScPCL1-like"/>
    <property type="match status" value="1"/>
</dbReference>
<dbReference type="PANTHER" id="PTHR15615">
    <property type="match status" value="1"/>
</dbReference>
<dbReference type="GO" id="GO:0000307">
    <property type="term" value="C:cyclin-dependent protein kinase holoenzyme complex"/>
    <property type="evidence" value="ECO:0007669"/>
    <property type="project" value="TreeGrafter"/>
</dbReference>
<dbReference type="Gene3D" id="1.10.472.10">
    <property type="entry name" value="Cyclin-like"/>
    <property type="match status" value="1"/>
</dbReference>
<dbReference type="InterPro" id="IPR013922">
    <property type="entry name" value="Cyclin_PHO80-like"/>
</dbReference>
<proteinExistence type="predicted"/>
<evidence type="ECO:0000256" key="1">
    <source>
        <dbReference type="SAM" id="MobiDB-lite"/>
    </source>
</evidence>
<dbReference type="GO" id="GO:0016538">
    <property type="term" value="F:cyclin-dependent protein serine/threonine kinase regulator activity"/>
    <property type="evidence" value="ECO:0007669"/>
    <property type="project" value="TreeGrafter"/>
</dbReference>
<evidence type="ECO:0000313" key="3">
    <source>
        <dbReference type="Proteomes" id="UP000237481"/>
    </source>
</evidence>
<dbReference type="Pfam" id="PF08613">
    <property type="entry name" value="Cyclin"/>
    <property type="match status" value="1"/>
</dbReference>
<sequence length="702" mass="75209">MKCDADDSPAFVTTSIRYAPYNSAISASASTSTASVWSDTASQSSDDTSISANTSESDLCDGYCPPKRAAATATENAANFRRSLLQREAEAVPAEMRQNPRRTAAGSHARTTAPPALVRQTDRKINFVDSLVDSSTQIVEAIWPLSSVVCRSELSSKAVLPLRTFIQETLRRSRTSYSTLQVALYYLILIKPHVPKHNFTTEQPEDRHADRALQCGRRMFLAALILASKYLQDRNYSARAWSKISGLNTQEINQNEIAFLLAVNWKLHIADDVFQRWTEMVLKYTPPPSPPSPGGISQAIAQQTADWKQIILKLDAELTNIEGLIPMPQVSAKTSDLSVLSPRSILNLPQEARCASGCGSATVNPTPKSWNAPAFMEPAPTSVYTPGRLAPALGLLPTPRLTPQSSGFCTPAVSAASQIMSKSNAMGLAMAQANCVNAAQSLDRFPCSVTSSPLGYGPSRRSSLANSVSTASSPESMVSDLSGSSRSSSISSASSLASATHYNSSGRCSVPSRFRVAKLWNDKVCVKPSVPSVPEDYDENCMSSSPEFYTGPASKLGDLSLDTPLARRERELDDMARDPASDAARALQDLHNHASAADATPTVKAGCKRSRAASVDNSLQDNVREMLSGRYGSSESAWPGTMTRSRGMVSESYLQFPVRPTLGGSGKRVCCSTEAASGYAAAANVHAAIGLRGPGMWDGILN</sequence>
<dbReference type="Proteomes" id="UP000237481">
    <property type="component" value="Unassembled WGS sequence"/>
</dbReference>
<dbReference type="AlphaFoldDB" id="A0A2S4L8M2"/>
<dbReference type="PANTHER" id="PTHR15615:SF36">
    <property type="entry name" value="PHO85 CYCLIN-5"/>
    <property type="match status" value="1"/>
</dbReference>
<comment type="caution">
    <text evidence="2">The sequence shown here is derived from an EMBL/GenBank/DDBJ whole genome shotgun (WGS) entry which is preliminary data.</text>
</comment>
<protein>
    <submittedName>
        <fullName evidence="2">Cyclin</fullName>
    </submittedName>
</protein>
<dbReference type="GO" id="GO:0005634">
    <property type="term" value="C:nucleus"/>
    <property type="evidence" value="ECO:0007669"/>
    <property type="project" value="TreeGrafter"/>
</dbReference>
<dbReference type="GO" id="GO:0019901">
    <property type="term" value="F:protein kinase binding"/>
    <property type="evidence" value="ECO:0007669"/>
    <property type="project" value="InterPro"/>
</dbReference>
<gene>
    <name evidence="2" type="ORF">TPAR_01030</name>
</gene>
<feature type="region of interest" description="Disordered" evidence="1">
    <location>
        <begin position="90"/>
        <end position="114"/>
    </location>
</feature>
<organism evidence="2 3">
    <name type="scientific">Tolypocladium paradoxum</name>
    <dbReference type="NCBI Taxonomy" id="94208"/>
    <lineage>
        <taxon>Eukaryota</taxon>
        <taxon>Fungi</taxon>
        <taxon>Dikarya</taxon>
        <taxon>Ascomycota</taxon>
        <taxon>Pezizomycotina</taxon>
        <taxon>Sordariomycetes</taxon>
        <taxon>Hypocreomycetidae</taxon>
        <taxon>Hypocreales</taxon>
        <taxon>Ophiocordycipitaceae</taxon>
        <taxon>Tolypocladium</taxon>
    </lineage>
</organism>
<feature type="compositionally biased region" description="Low complexity" evidence="1">
    <location>
        <begin position="462"/>
        <end position="490"/>
    </location>
</feature>
<dbReference type="OrthoDB" id="286814at2759"/>
<dbReference type="STRING" id="94208.A0A2S4L8M2"/>
<name>A0A2S4L8M2_9HYPO</name>
<dbReference type="EMBL" id="PKSG01000102">
    <property type="protein sequence ID" value="POR38767.1"/>
    <property type="molecule type" value="Genomic_DNA"/>
</dbReference>
<feature type="region of interest" description="Disordered" evidence="1">
    <location>
        <begin position="451"/>
        <end position="490"/>
    </location>
</feature>
<accession>A0A2S4L8M2</accession>